<dbReference type="SUPFAM" id="SSF116846">
    <property type="entry name" value="MIT domain"/>
    <property type="match status" value="1"/>
</dbReference>
<evidence type="ECO:0000256" key="4">
    <source>
        <dbReference type="ARBA" id="ARBA00022753"/>
    </source>
</evidence>
<dbReference type="FunFam" id="1.10.8.60:FF:000015">
    <property type="entry name" value="vacuolar protein sorting-associated protein 4A"/>
    <property type="match status" value="1"/>
</dbReference>
<feature type="compositionally biased region" description="Gly residues" evidence="8">
    <location>
        <begin position="90"/>
        <end position="99"/>
    </location>
</feature>
<gene>
    <name evidence="10" type="ORF">TOLI1172_LOCUS6542</name>
</gene>
<name>A0A7S0ZHN3_9RHOD</name>
<dbReference type="GO" id="GO:0007033">
    <property type="term" value="P:vacuole organization"/>
    <property type="evidence" value="ECO:0007669"/>
    <property type="project" value="TreeGrafter"/>
</dbReference>
<comment type="similarity">
    <text evidence="2 7">Belongs to the AAA ATPase family.</text>
</comment>
<dbReference type="Pfam" id="PF17862">
    <property type="entry name" value="AAA_lid_3"/>
    <property type="match status" value="1"/>
</dbReference>
<dbReference type="InterPro" id="IPR015415">
    <property type="entry name" value="Spast_Vps4_C"/>
</dbReference>
<dbReference type="CDD" id="cd19521">
    <property type="entry name" value="RecA-like_VPS4"/>
    <property type="match status" value="1"/>
</dbReference>
<feature type="domain" description="AAA+ ATPase" evidence="9">
    <location>
        <begin position="190"/>
        <end position="325"/>
    </location>
</feature>
<dbReference type="Pfam" id="PF00004">
    <property type="entry name" value="AAA"/>
    <property type="match status" value="1"/>
</dbReference>
<dbReference type="Pfam" id="PF09336">
    <property type="entry name" value="Vps4_C"/>
    <property type="match status" value="1"/>
</dbReference>
<comment type="subcellular location">
    <subcellularLocation>
        <location evidence="1">Endosome membrane</location>
        <topology evidence="1">Peripheral membrane protein</topology>
    </subcellularLocation>
</comment>
<dbReference type="InterPro" id="IPR041569">
    <property type="entry name" value="AAA_lid_3"/>
</dbReference>
<dbReference type="InterPro" id="IPR003960">
    <property type="entry name" value="ATPase_AAA_CS"/>
</dbReference>
<dbReference type="SMART" id="SM00382">
    <property type="entry name" value="AAA"/>
    <property type="match status" value="1"/>
</dbReference>
<evidence type="ECO:0000256" key="1">
    <source>
        <dbReference type="ARBA" id="ARBA00004481"/>
    </source>
</evidence>
<dbReference type="GO" id="GO:0005524">
    <property type="term" value="F:ATP binding"/>
    <property type="evidence" value="ECO:0007669"/>
    <property type="project" value="UniProtKB-KW"/>
</dbReference>
<dbReference type="InterPro" id="IPR003959">
    <property type="entry name" value="ATPase_AAA_core"/>
</dbReference>
<dbReference type="GO" id="GO:0010008">
    <property type="term" value="C:endosome membrane"/>
    <property type="evidence" value="ECO:0007669"/>
    <property type="project" value="UniProtKB-SubCell"/>
</dbReference>
<feature type="region of interest" description="Disordered" evidence="8">
    <location>
        <begin position="1"/>
        <end position="24"/>
    </location>
</feature>
<evidence type="ECO:0000256" key="8">
    <source>
        <dbReference type="SAM" id="MobiDB-lite"/>
    </source>
</evidence>
<keyword evidence="4" id="KW-0967">Endosome</keyword>
<keyword evidence="3 7" id="KW-0547">Nucleotide-binding</keyword>
<reference evidence="10" key="1">
    <citation type="submission" date="2021-01" db="EMBL/GenBank/DDBJ databases">
        <authorList>
            <person name="Corre E."/>
            <person name="Pelletier E."/>
            <person name="Niang G."/>
            <person name="Scheremetjew M."/>
            <person name="Finn R."/>
            <person name="Kale V."/>
            <person name="Holt S."/>
            <person name="Cochrane G."/>
            <person name="Meng A."/>
            <person name="Brown T."/>
            <person name="Cohen L."/>
        </authorList>
    </citation>
    <scope>NUCLEOTIDE SEQUENCE</scope>
    <source>
        <strain evidence="10">CCMP3278</strain>
    </source>
</reference>
<accession>A0A7S0ZHN3</accession>
<dbReference type="SUPFAM" id="SSF52540">
    <property type="entry name" value="P-loop containing nucleoside triphosphate hydrolases"/>
    <property type="match status" value="1"/>
</dbReference>
<dbReference type="PANTHER" id="PTHR23074:SF83">
    <property type="entry name" value="VACUOLAR PROTEIN SORTING-ASSOCIATED PROTEIN 4A"/>
    <property type="match status" value="1"/>
</dbReference>
<dbReference type="AlphaFoldDB" id="A0A7S0ZHN3"/>
<protein>
    <recommendedName>
        <fullName evidence="9">AAA+ ATPase domain-containing protein</fullName>
    </recommendedName>
</protein>
<sequence length="465" mass="51567">MSSEDNFVNSGLEHGNTAARLDRQACQGSDPELYAQAKHEYLRAVEYFRTALKYNKNPKSKEVIRNKMLEYLTRAEVMDNWLKEYETNGANGGSGGGVAGKTKPKKKGSDGSKKSNSGNNNNNKDEEEEEEDEDEDAKKHRNAIAAAIVKEKPNVKWDDVAGLEGAKEALKEAVILPMKFPQLFTGNRKPWRGILMYGPPGTGKSYLAKAVATEADANFFSVSSADLVSKWQGESEKLVRELFSMARAEKPSIVFIDEIDSLAGSRNDSESESARRIKTEFLVQMQGVGKDSDGVLVLGATNIPWGLDSAIRRRFERRIYIPLPDERARARMFELHLGATAHSLTPEDFKELGIKAEGYSGSDISVLVRDAIMQPVRTLQNARVFKQVMITENGKEVQKWVPCSPNDPNGKPMTLMEVDPALLHVPEVSRFDFERALSTSKPSVSSGDIEEHIKFTKDFGTDGNA</sequence>
<dbReference type="GO" id="GO:0016197">
    <property type="term" value="P:endosomal transport"/>
    <property type="evidence" value="ECO:0007669"/>
    <property type="project" value="TreeGrafter"/>
</dbReference>
<dbReference type="PROSITE" id="PS00674">
    <property type="entry name" value="AAA"/>
    <property type="match status" value="1"/>
</dbReference>
<dbReference type="Gene3D" id="1.20.58.80">
    <property type="entry name" value="Phosphotransferase system, lactose/cellobiose-type IIA subunit"/>
    <property type="match status" value="1"/>
</dbReference>
<evidence type="ECO:0000256" key="6">
    <source>
        <dbReference type="ARBA" id="ARBA00023136"/>
    </source>
</evidence>
<dbReference type="Gene3D" id="1.10.8.60">
    <property type="match status" value="1"/>
</dbReference>
<dbReference type="PANTHER" id="PTHR23074">
    <property type="entry name" value="AAA DOMAIN-CONTAINING"/>
    <property type="match status" value="1"/>
</dbReference>
<evidence type="ECO:0000313" key="10">
    <source>
        <dbReference type="EMBL" id="CAD8822146.1"/>
    </source>
</evidence>
<evidence type="ECO:0000256" key="2">
    <source>
        <dbReference type="ARBA" id="ARBA00006914"/>
    </source>
</evidence>
<evidence type="ECO:0000256" key="7">
    <source>
        <dbReference type="RuleBase" id="RU003651"/>
    </source>
</evidence>
<evidence type="ECO:0000256" key="5">
    <source>
        <dbReference type="ARBA" id="ARBA00022840"/>
    </source>
</evidence>
<dbReference type="InterPro" id="IPR050304">
    <property type="entry name" value="MT-severing_AAA_ATPase"/>
</dbReference>
<dbReference type="Pfam" id="PF04212">
    <property type="entry name" value="MIT"/>
    <property type="match status" value="1"/>
</dbReference>
<dbReference type="EMBL" id="HBFP01009129">
    <property type="protein sequence ID" value="CAD8822146.1"/>
    <property type="molecule type" value="Transcribed_RNA"/>
</dbReference>
<keyword evidence="5 7" id="KW-0067">ATP-binding</keyword>
<dbReference type="InterPro" id="IPR003593">
    <property type="entry name" value="AAA+_ATPase"/>
</dbReference>
<evidence type="ECO:0000259" key="9">
    <source>
        <dbReference type="SMART" id="SM00382"/>
    </source>
</evidence>
<evidence type="ECO:0000256" key="3">
    <source>
        <dbReference type="ARBA" id="ARBA00022741"/>
    </source>
</evidence>
<feature type="compositionally biased region" description="Acidic residues" evidence="8">
    <location>
        <begin position="125"/>
        <end position="135"/>
    </location>
</feature>
<dbReference type="InterPro" id="IPR007330">
    <property type="entry name" value="MIT_dom"/>
</dbReference>
<proteinExistence type="inferred from homology"/>
<keyword evidence="6" id="KW-0472">Membrane</keyword>
<organism evidence="10">
    <name type="scientific">Timspurckia oligopyrenoides</name>
    <dbReference type="NCBI Taxonomy" id="708627"/>
    <lineage>
        <taxon>Eukaryota</taxon>
        <taxon>Rhodophyta</taxon>
        <taxon>Bangiophyceae</taxon>
        <taxon>Porphyridiales</taxon>
        <taxon>Porphyridiaceae</taxon>
        <taxon>Timspurckia</taxon>
    </lineage>
</organism>
<dbReference type="FunFam" id="3.40.50.300:FF:000043">
    <property type="entry name" value="Vacuolar protein sorting-associated protein 4"/>
    <property type="match status" value="1"/>
</dbReference>
<dbReference type="InterPro" id="IPR027417">
    <property type="entry name" value="P-loop_NTPase"/>
</dbReference>
<dbReference type="Gene3D" id="3.40.50.300">
    <property type="entry name" value="P-loop containing nucleotide triphosphate hydrolases"/>
    <property type="match status" value="1"/>
</dbReference>
<dbReference type="GO" id="GO:0016887">
    <property type="term" value="F:ATP hydrolysis activity"/>
    <property type="evidence" value="ECO:0007669"/>
    <property type="project" value="InterPro"/>
</dbReference>
<dbReference type="InterPro" id="IPR036181">
    <property type="entry name" value="MIT_dom_sf"/>
</dbReference>
<feature type="region of interest" description="Disordered" evidence="8">
    <location>
        <begin position="87"/>
        <end position="139"/>
    </location>
</feature>